<dbReference type="Pfam" id="PF00092">
    <property type="entry name" value="VWA"/>
    <property type="match status" value="3"/>
</dbReference>
<dbReference type="InterPro" id="IPR001007">
    <property type="entry name" value="VWF_dom"/>
</dbReference>
<feature type="domain" description="VWFA" evidence="17">
    <location>
        <begin position="1666"/>
        <end position="1843"/>
    </location>
</feature>
<comment type="subcellular location">
    <subcellularLocation>
        <location evidence="1">Secreted</location>
        <location evidence="1">Extracellular space</location>
        <location evidence="1">Extracellular matrix</location>
    </subcellularLocation>
</comment>
<dbReference type="SMART" id="SM00216">
    <property type="entry name" value="VWD"/>
    <property type="match status" value="4"/>
</dbReference>
<dbReference type="CDD" id="cd19941">
    <property type="entry name" value="TIL"/>
    <property type="match status" value="5"/>
</dbReference>
<dbReference type="InterPro" id="IPR050780">
    <property type="entry name" value="Mucin_vWF_Thrombospondin_sf"/>
</dbReference>
<evidence type="ECO:0000256" key="6">
    <source>
        <dbReference type="ARBA" id="ARBA00022696"/>
    </source>
</evidence>
<dbReference type="SMART" id="SM00215">
    <property type="entry name" value="VWC_out"/>
    <property type="match status" value="2"/>
</dbReference>
<dbReference type="InterPro" id="IPR001846">
    <property type="entry name" value="VWF_type-D"/>
</dbReference>
<dbReference type="Gene3D" id="3.40.50.410">
    <property type="entry name" value="von Willebrand factor, type A domain"/>
    <property type="match status" value="3"/>
</dbReference>
<feature type="domain" description="VWFC" evidence="16">
    <location>
        <begin position="2233"/>
        <end position="2306"/>
    </location>
</feature>
<evidence type="ECO:0000256" key="4">
    <source>
        <dbReference type="ARBA" id="ARBA00022530"/>
    </source>
</evidence>
<dbReference type="SMART" id="SM00832">
    <property type="entry name" value="C8"/>
    <property type="match status" value="4"/>
</dbReference>
<dbReference type="Pfam" id="PF23244">
    <property type="entry name" value="VWF"/>
    <property type="match status" value="1"/>
</dbReference>
<accession>A0A803WFK7</accession>
<dbReference type="InterPro" id="IPR058753">
    <property type="entry name" value="TIL_OTOGL_Mucin"/>
</dbReference>
<evidence type="ECO:0000313" key="19">
    <source>
        <dbReference type="Ensembl" id="ENSFALP00000033763.1"/>
    </source>
</evidence>
<feature type="domain" description="VWFA" evidence="17">
    <location>
        <begin position="1468"/>
        <end position="1647"/>
    </location>
</feature>
<feature type="domain" description="VWFD" evidence="18">
    <location>
        <begin position="374"/>
        <end position="548"/>
    </location>
</feature>
<dbReference type="PROSITE" id="PS51233">
    <property type="entry name" value="VWFD"/>
    <property type="match status" value="4"/>
</dbReference>
<dbReference type="InterPro" id="IPR014853">
    <property type="entry name" value="VWF/SSPO/ZAN-like_Cys-rich_dom"/>
</dbReference>
<dbReference type="PROSITE" id="PS50184">
    <property type="entry name" value="VWFC_2"/>
    <property type="match status" value="2"/>
</dbReference>
<keyword evidence="6" id="KW-0356">Hemostasis</keyword>
<evidence type="ECO:0000256" key="1">
    <source>
        <dbReference type="ARBA" id="ARBA00004498"/>
    </source>
</evidence>
<dbReference type="Gene3D" id="2.10.25.10">
    <property type="entry name" value="Laminin"/>
    <property type="match status" value="5"/>
</dbReference>
<protein>
    <recommendedName>
        <fullName evidence="2">von Willebrand factor</fullName>
    </recommendedName>
</protein>
<dbReference type="SMART" id="SM00327">
    <property type="entry name" value="VWA"/>
    <property type="match status" value="3"/>
</dbReference>
<evidence type="ECO:0000313" key="20">
    <source>
        <dbReference type="Proteomes" id="UP000016665"/>
    </source>
</evidence>
<keyword evidence="4" id="KW-0272">Extracellular matrix</keyword>
<feature type="domain" description="VWFA" evidence="17">
    <location>
        <begin position="1247"/>
        <end position="1423"/>
    </location>
</feature>
<evidence type="ECO:0000259" key="15">
    <source>
        <dbReference type="PROSITE" id="PS01225"/>
    </source>
</evidence>
<evidence type="ECO:0000256" key="8">
    <source>
        <dbReference type="ARBA" id="ARBA00022737"/>
    </source>
</evidence>
<dbReference type="SMART" id="SM00214">
    <property type="entry name" value="VWC"/>
    <property type="match status" value="4"/>
</dbReference>
<keyword evidence="7" id="KW-0732">Signal</keyword>
<dbReference type="Pfam" id="PF08742">
    <property type="entry name" value="C8"/>
    <property type="match status" value="4"/>
</dbReference>
<reference evidence="19 20" key="1">
    <citation type="journal article" date="2012" name="Nature">
        <title>The genomic landscape of species divergence in Ficedula flycatchers.</title>
        <authorList>
            <person name="Ellegren H."/>
            <person name="Smeds L."/>
            <person name="Burri R."/>
            <person name="Olason P.I."/>
            <person name="Backstrom N."/>
            <person name="Kawakami T."/>
            <person name="Kunstner A."/>
            <person name="Makinen H."/>
            <person name="Nadachowska-Brzyska K."/>
            <person name="Qvarnstrom A."/>
            <person name="Uebbing S."/>
            <person name="Wolf J.B."/>
        </authorList>
    </citation>
    <scope>NUCLEOTIDE SEQUENCE [LARGE SCALE GENOMIC DNA]</scope>
</reference>
<name>A0A803WFK7_FICAL</name>
<dbReference type="Pfam" id="PF25962">
    <property type="entry name" value="TIL_OTOGL_Mucin"/>
    <property type="match status" value="1"/>
</dbReference>
<evidence type="ECO:0000256" key="10">
    <source>
        <dbReference type="ARBA" id="ARBA00023084"/>
    </source>
</evidence>
<dbReference type="FunFam" id="2.10.25.10:FF:000674">
    <property type="entry name" value="Mucin-2"/>
    <property type="match status" value="1"/>
</dbReference>
<feature type="domain" description="VWFD" evidence="18">
    <location>
        <begin position="21"/>
        <end position="189"/>
    </location>
</feature>
<dbReference type="InterPro" id="IPR002035">
    <property type="entry name" value="VWF_A"/>
</dbReference>
<evidence type="ECO:0000256" key="2">
    <source>
        <dbReference type="ARBA" id="ARBA00016619"/>
    </source>
</evidence>
<dbReference type="InterPro" id="IPR006207">
    <property type="entry name" value="Cys_knot_C"/>
</dbReference>
<dbReference type="InterPro" id="IPR036465">
    <property type="entry name" value="vWFA_dom_sf"/>
</dbReference>
<dbReference type="SUPFAM" id="SSF57567">
    <property type="entry name" value="Serine protease inhibitors"/>
    <property type="match status" value="4"/>
</dbReference>
<proteinExistence type="predicted"/>
<reference evidence="19" key="3">
    <citation type="submission" date="2025-09" db="UniProtKB">
        <authorList>
            <consortium name="Ensembl"/>
        </authorList>
    </citation>
    <scope>IDENTIFICATION</scope>
</reference>
<reference evidence="19" key="2">
    <citation type="submission" date="2025-08" db="UniProtKB">
        <authorList>
            <consortium name="Ensembl"/>
        </authorList>
    </citation>
    <scope>IDENTIFICATION</scope>
</reference>
<feature type="domain" description="VWFD" evidence="18">
    <location>
        <begin position="853"/>
        <end position="1015"/>
    </location>
</feature>
<dbReference type="SMART" id="SM00041">
    <property type="entry name" value="CT"/>
    <property type="match status" value="1"/>
</dbReference>
<dbReference type="PANTHER" id="PTHR11339">
    <property type="entry name" value="EXTRACELLULAR MATRIX GLYCOPROTEIN RELATED"/>
    <property type="match status" value="1"/>
</dbReference>
<feature type="domain" description="VWFD" evidence="18">
    <location>
        <begin position="1916"/>
        <end position="2091"/>
    </location>
</feature>
<dbReference type="InterPro" id="IPR002919">
    <property type="entry name" value="TIL_dom"/>
</dbReference>
<dbReference type="PRINTS" id="PR00453">
    <property type="entry name" value="VWFADOMAIN"/>
</dbReference>
<keyword evidence="5" id="KW-0165">Cleavage on pair of basic residues</keyword>
<evidence type="ECO:0000256" key="7">
    <source>
        <dbReference type="ARBA" id="ARBA00022729"/>
    </source>
</evidence>
<feature type="domain" description="CTCK" evidence="15">
    <location>
        <begin position="2699"/>
        <end position="2761"/>
    </location>
</feature>
<keyword evidence="10" id="KW-0094">Blood coagulation</keyword>
<evidence type="ECO:0000256" key="14">
    <source>
        <dbReference type="PROSITE-ProRule" id="PRU00039"/>
    </source>
</evidence>
<feature type="domain" description="VWFC" evidence="16">
    <location>
        <begin position="2407"/>
        <end position="2473"/>
    </location>
</feature>
<dbReference type="PROSITE" id="PS01208">
    <property type="entry name" value="VWFC_1"/>
    <property type="match status" value="2"/>
</dbReference>
<dbReference type="PROSITE" id="PS01225">
    <property type="entry name" value="CTCK_2"/>
    <property type="match status" value="1"/>
</dbReference>
<evidence type="ECO:0000256" key="5">
    <source>
        <dbReference type="ARBA" id="ARBA00022685"/>
    </source>
</evidence>
<evidence type="ECO:0000256" key="12">
    <source>
        <dbReference type="ARBA" id="ARBA00023180"/>
    </source>
</evidence>
<dbReference type="GeneTree" id="ENSGT00940000155810"/>
<evidence type="ECO:0000259" key="17">
    <source>
        <dbReference type="PROSITE" id="PS50234"/>
    </source>
</evidence>
<evidence type="ECO:0000256" key="3">
    <source>
        <dbReference type="ARBA" id="ARBA00022525"/>
    </source>
</evidence>
<dbReference type="Pfam" id="PF00094">
    <property type="entry name" value="VWD"/>
    <property type="match status" value="4"/>
</dbReference>
<dbReference type="GO" id="GO:0031589">
    <property type="term" value="P:cell-substrate adhesion"/>
    <property type="evidence" value="ECO:0007669"/>
    <property type="project" value="TreeGrafter"/>
</dbReference>
<evidence type="ECO:0000259" key="18">
    <source>
        <dbReference type="PROSITE" id="PS51233"/>
    </source>
</evidence>
<evidence type="ECO:0000256" key="11">
    <source>
        <dbReference type="ARBA" id="ARBA00023157"/>
    </source>
</evidence>
<evidence type="ECO:0000256" key="13">
    <source>
        <dbReference type="ARBA" id="ARBA00025858"/>
    </source>
</evidence>
<keyword evidence="12" id="KW-0325">Glycoprotein</keyword>
<dbReference type="PROSITE" id="PS50234">
    <property type="entry name" value="VWFA"/>
    <property type="match status" value="3"/>
</dbReference>
<dbReference type="InterPro" id="IPR036084">
    <property type="entry name" value="Ser_inhib-like_sf"/>
</dbReference>
<sequence length="2762" mass="305715">MTVCMEYGFLKCASLQESSVARCSLFGNDHIKTFDGSLYDFAGDCSYLLAGDCHKHSFTLLGDYQDGNKVGISVYLGEYFSLRLSLDGIVMQEDKRVSIPFASNGIFIEKEAGYYKISSDEHGFVVKVDASGNIQILLQEKHYNKTCGLCGNFNKFLEDDFRTREGTLVGNSYDFANSWALHGENKRCKRVQTPSNTCNISSDMAEKDVLETCQLLSTSVTFSRCHHRVDAEPYVSLCERDICACPQGVDCHCPAFLEYARSCAHQGVILEGWPEESSCRPRCPVGMEYKECVSPCAKTCQSLNINEVCHGQCVDGCSCPEGLLLDGERCIESSDCSCIHSGKHYPPGFTISQDCNSCICRRGTWICSNGECPGECSVTGQSHFKSFDNKYFTFSGICQYLFAKDCVENSFSVIIETVQCADDPDAVCTRSASVRIRDMDNSIIKMKHGGGVSLNGQDIQIPLLQGALRIQRVVRSSVHLSYGEDLQIDWDGHGELIVKVSPVYSERMCGLCGNFDGNRGDDFLTPSGMVESLLEDFGNSWKLNADCQDLLKQDSDPCNLNPHLAKYAEESCSVLMAPAFEPCHHEVSPTPYVKNCRFDVCSCSSGKDCLCSAIANYAAACARKSILVQWRQPDFCPMACPEGQVYQQCGTPCNQTCRSLSYPEEECEQLCLEGCYCPPGHYLDEHEQCVPKAQCSCYYDGEIFQPEDVFSDHYSMCYCENGFMHCSTNRAPGAFLADVFADERPSPRIKRSLTCRFPMEKIICPANNPRAEGVECTKTCQNYDLECISHGCISGCLCPKGMVRHENKCVAPERCPCFHNGREYSKGEAVTKDCNTCVCQGRKWECSKNLCDGTCTAVGTAHYLTFDGLKYKFPGNCQYVLAQDFCKGDSGTFQILVSNEGCGFTGEKCTKRVIILYAGGEIELFNGNVNIKVPPKGENDNLDLIKSGRYYIILLGKSITVTWDLAMGVSIILKVCGLCGNFDGIQNNDLTSSSEHLEVDPVDFGNSWKVNPHCADVTLMSPLCGGNIVKQMMVETSCSILSGSVFEECTKLVNPEPYIDICLYDTCACESVGDCACFCDTVAAYAHACAQKGVAVHWRSPTLCPQSCEDLNKQELDYQCEWRYNSCGPACPVTCQHSKALECPLKCVEGCHVHCPAGKILDELSLDCVAPEDCPVCAVGDDRIPHGRRVVLNRDDPQHCQSCLCEGKNLTCAACELMENTLTLTTPVPEEDIELPPSAYSCSKMMDLAFLIDGSNKLSEEDFEQLKTFIIGVMKKLHISQKKIRVSILVYRIGPTIYLNLKDIKTNSQMRRIVQNIRYTGDEEASVYEVFKFTALHVFGKAERTNAAKIAVLFIASKPKKKIRDMLGFLKTRDITVVPVGIGPHVNVEQVKFMAKMFPSSRAFLVSNVLELMDQRDFLIDHLCDLGPEESLLLPATSAPTMSSVLSPPLGLTAPPPLSEKPHPNRLDIAFIVEGSDNVGEENFNKAKKFIEKVVTGMNIGQENIHITVMQYSDTVSLEYSFREIQSKEKIIEKVRSIPYQGGRATNTGNALDYISKHTFTSVNGGRQDVPHLVYMVSSSPSTDVITRPPGSINVIPIGITPSANIQELRKISQPNDPIILNSYNRLIEEAPELVLQSCCSRGTRELKYPCIPLDMNLKLCNKPMDIMFLLDGSANIGASEFEEMKSFVRAFIERNSSIHVSVLQYARENNLEISWNMPQETDRLVEMVQSIQQREQGPTRLGNAIDFVVQNAMSESHGGRPSASKVAIIIVSESSQDAVEAAALSARVNRVSLFPVGVGNRYDEGQLRTLAGPSAANRIMKLQNFEDLSTMIRLNSEFIKKVCMGKSKRCDLVSGPGDKWTLPDQCHTVTCFPGGYTVLESHHINCERMPKPVCHSNLPAVKVEETCGCRWMCPCVCIGSSSQHIVTFDGLNFKLTGNCSYTLFEDLQHNVEVLLHEGPCRAAPRMNCMDSIEVKHRGVAVQLFSDMAVTVNGERVLIPYSNSLFEITAYGEIMHEIRFSLLGHNLTFTPRNNEFILRLNSKSFSSGTKGLCGLCDQNHANDFTLRNGSVAADSGAFIQDWTVPAPGTAQSLPTAAEERCSERAPGHCRLLLSARFQQCHSIITPNMFYEACMESSCYEEEACEMITSYAHICREYGVCVDWRTKLVFSSLSCSAMKCAPHLTYDHCHTACVKSCENNTKISVCKDYPTEGCFCPEGKVAFGDTCVSEEVCTQCVSEDGTHHQHLETWIPENEPCKICTCLDNKKINCTVRPCPTVKPVQCGPCEVARLRRGPGQCCPEYECVCDLVSCDLPPAPVCEFGLQLALTNPGECRPNYTCACNREMCSSIPRLSCPSHRTLTAVKTECCDKYECTCSCRNSTVSCPLGYLSQSLTNDCGCVSTTCIPDRVCVHNNIVYPVGTTWEDGCRECSCTGVRDDVTGLQMMECRDKECDTFCSRGYKYIVPEGECCGRCQKTACEELHFWPRGDEDPPLHEVGTEWRSPWNPCIVNECVRVNNEVFVQQKNVSCSQMDVPDCPEGTELRCDQVIDCCPSCRCGKVVTNDKLVLVFQHGRRLMVDQCTTCDCFQAAPRKYTLRCTKLNCQACPGEIPGSCCGKCVPTSCSIRLRDGRVQYLQANTSLQDGCDSHSCRVNERGEFIWERRITGCPPFDARRCLAEGVSSETDPVSRFPNGLCHVFGTFCGKCRSTTRYSAQAGQWEDQCSCCTATQTSTVTIPLRCPNGTVVQHSIPSASLCECRARNCTP</sequence>
<dbReference type="GO" id="GO:0005615">
    <property type="term" value="C:extracellular space"/>
    <property type="evidence" value="ECO:0007669"/>
    <property type="project" value="TreeGrafter"/>
</dbReference>
<organism evidence="19 20">
    <name type="scientific">Ficedula albicollis</name>
    <name type="common">Collared flycatcher</name>
    <name type="synonym">Muscicapa albicollis</name>
    <dbReference type="NCBI Taxonomy" id="59894"/>
    <lineage>
        <taxon>Eukaryota</taxon>
        <taxon>Metazoa</taxon>
        <taxon>Chordata</taxon>
        <taxon>Craniata</taxon>
        <taxon>Vertebrata</taxon>
        <taxon>Euteleostomi</taxon>
        <taxon>Archelosauria</taxon>
        <taxon>Archosauria</taxon>
        <taxon>Dinosauria</taxon>
        <taxon>Saurischia</taxon>
        <taxon>Theropoda</taxon>
        <taxon>Coelurosauria</taxon>
        <taxon>Aves</taxon>
        <taxon>Neognathae</taxon>
        <taxon>Neoaves</taxon>
        <taxon>Telluraves</taxon>
        <taxon>Australaves</taxon>
        <taxon>Passeriformes</taxon>
        <taxon>Muscicapidae</taxon>
        <taxon>Ficedula</taxon>
    </lineage>
</organism>
<dbReference type="Pfam" id="PF01826">
    <property type="entry name" value="TIL"/>
    <property type="match status" value="3"/>
</dbReference>
<dbReference type="GO" id="GO:0007596">
    <property type="term" value="P:blood coagulation"/>
    <property type="evidence" value="ECO:0007669"/>
    <property type="project" value="UniProtKB-KW"/>
</dbReference>
<evidence type="ECO:0000256" key="9">
    <source>
        <dbReference type="ARBA" id="ARBA00022889"/>
    </source>
</evidence>
<feature type="disulfide bond" evidence="14">
    <location>
        <begin position="2703"/>
        <end position="2755"/>
    </location>
</feature>
<dbReference type="Proteomes" id="UP000016665">
    <property type="component" value="Chromosome 1A"/>
</dbReference>
<keyword evidence="11 14" id="KW-1015">Disulfide bond</keyword>
<evidence type="ECO:0000259" key="16">
    <source>
        <dbReference type="PROSITE" id="PS50184"/>
    </source>
</evidence>
<dbReference type="Ensembl" id="ENSFALT00000039220.1">
    <property type="protein sequence ID" value="ENSFALP00000033763.1"/>
    <property type="gene ID" value="ENSFALG00000004539.2"/>
</dbReference>
<keyword evidence="3" id="KW-0964">Secreted</keyword>
<dbReference type="CDD" id="cd01450">
    <property type="entry name" value="vWFA_subfamily_ECM"/>
    <property type="match status" value="3"/>
</dbReference>
<dbReference type="GO" id="GO:0031012">
    <property type="term" value="C:extracellular matrix"/>
    <property type="evidence" value="ECO:0007669"/>
    <property type="project" value="TreeGrafter"/>
</dbReference>
<dbReference type="FunFam" id="2.10.25.10:FF:000284">
    <property type="entry name" value="von Willebrand factor"/>
    <property type="match status" value="1"/>
</dbReference>
<keyword evidence="20" id="KW-1185">Reference proteome</keyword>
<keyword evidence="8" id="KW-0677">Repeat</keyword>
<comment type="subunit">
    <text evidence="13">Multimeric. Interacts with F8.</text>
</comment>
<dbReference type="PROSITE" id="PS01185">
    <property type="entry name" value="CTCK_1"/>
    <property type="match status" value="1"/>
</dbReference>
<keyword evidence="9" id="KW-0130">Cell adhesion</keyword>
<dbReference type="PANTHER" id="PTHR11339:SF361">
    <property type="entry name" value="VON WILLEBRAND FACTOR"/>
    <property type="match status" value="1"/>
</dbReference>
<gene>
    <name evidence="19" type="primary">VWF</name>
</gene>
<dbReference type="SUPFAM" id="SSF53300">
    <property type="entry name" value="vWA-like"/>
    <property type="match status" value="3"/>
</dbReference>
<dbReference type="FunFam" id="2.10.25.10:FF:000444">
    <property type="entry name" value="von Willebrand factor"/>
    <property type="match status" value="1"/>
</dbReference>
<comment type="caution">
    <text evidence="14">Lacks conserved residue(s) required for the propagation of feature annotation.</text>
</comment>